<dbReference type="GO" id="GO:0050126">
    <property type="term" value="F:N-carbamoylputrescine amidase activity"/>
    <property type="evidence" value="ECO:0007669"/>
    <property type="project" value="TreeGrafter"/>
</dbReference>
<evidence type="ECO:0000256" key="1">
    <source>
        <dbReference type="ARBA" id="ARBA00022801"/>
    </source>
</evidence>
<reference evidence="3 4" key="1">
    <citation type="submission" date="2018-07" db="EMBL/GenBank/DDBJ databases">
        <title>Genomic Encyclopedia of Type Strains, Phase IV (KMG-IV): sequencing the most valuable type-strain genomes for metagenomic binning, comparative biology and taxonomic classification.</title>
        <authorList>
            <person name="Goeker M."/>
        </authorList>
    </citation>
    <scope>NUCLEOTIDE SEQUENCE [LARGE SCALE GENOMIC DNA]</scope>
    <source>
        <strain evidence="3 4">DSM 26407</strain>
    </source>
</reference>
<dbReference type="SUPFAM" id="SSF56317">
    <property type="entry name" value="Carbon-nitrogen hydrolase"/>
    <property type="match status" value="1"/>
</dbReference>
<dbReference type="InterPro" id="IPR036526">
    <property type="entry name" value="C-N_Hydrolase_sf"/>
</dbReference>
<dbReference type="Pfam" id="PF00795">
    <property type="entry name" value="CN_hydrolase"/>
    <property type="match status" value="1"/>
</dbReference>
<dbReference type="InterPro" id="IPR003010">
    <property type="entry name" value="C-N_Hydrolase"/>
</dbReference>
<evidence type="ECO:0000313" key="4">
    <source>
        <dbReference type="Proteomes" id="UP000252707"/>
    </source>
</evidence>
<keyword evidence="4" id="KW-1185">Reference proteome</keyword>
<name>A0A369BXT0_9GAMM</name>
<gene>
    <name evidence="3" type="ORF">DFQ59_10941</name>
</gene>
<dbReference type="PANTHER" id="PTHR43674:SF2">
    <property type="entry name" value="BETA-UREIDOPROPIONASE"/>
    <property type="match status" value="1"/>
</dbReference>
<dbReference type="OrthoDB" id="9811121at2"/>
<dbReference type="AlphaFoldDB" id="A0A369BXT0"/>
<dbReference type="GO" id="GO:0033388">
    <property type="term" value="P:putrescine biosynthetic process from arginine"/>
    <property type="evidence" value="ECO:0007669"/>
    <property type="project" value="TreeGrafter"/>
</dbReference>
<dbReference type="PANTHER" id="PTHR43674">
    <property type="entry name" value="NITRILASE C965.09-RELATED"/>
    <property type="match status" value="1"/>
</dbReference>
<dbReference type="Proteomes" id="UP000252707">
    <property type="component" value="Unassembled WGS sequence"/>
</dbReference>
<dbReference type="RefSeq" id="WP_114280593.1">
    <property type="nucleotide sequence ID" value="NZ_QPJY01000009.1"/>
</dbReference>
<keyword evidence="1 3" id="KW-0378">Hydrolase</keyword>
<organism evidence="3 4">
    <name type="scientific">Thioalbus denitrificans</name>
    <dbReference type="NCBI Taxonomy" id="547122"/>
    <lineage>
        <taxon>Bacteria</taxon>
        <taxon>Pseudomonadati</taxon>
        <taxon>Pseudomonadota</taxon>
        <taxon>Gammaproteobacteria</taxon>
        <taxon>Chromatiales</taxon>
        <taxon>Ectothiorhodospiraceae</taxon>
        <taxon>Thioalbus</taxon>
    </lineage>
</organism>
<proteinExistence type="predicted"/>
<feature type="domain" description="CN hydrolase" evidence="2">
    <location>
        <begin position="41"/>
        <end position="300"/>
    </location>
</feature>
<sequence length="361" mass="39146">MATHDISRRGFTRWLAGGLLAGACPELALAGAVKPAPPVRLRAAAIQMTPKLADVEANLAQAEQLVRAARQQGAEWIILPEMFTTAAAFHPDMLAAIRPVDGAPARLLQRLARELDAVVGGSFLARHGDSVHNTFLLVFPDGSAQRHDKDYPTYWENCYYRGGEDDGVLETPLGDVGSALCWELIRTGTARRLLGRVRLVVGGSCWWTLPDGDNGDSPFRAANLAMARTAAPRLARMLGVPVVHGAHAGPFNGFYSPELPDVAYDSTYLGEAMIVDARGDVLARRPAADGAGVVVADVDLPAAAAPLEPVPDRFWIPEEMPEPWKASWERWFGKGGHYYAAVTEPFLRTGEVNEYVPEYLL</sequence>
<dbReference type="EMBL" id="QPJY01000009">
    <property type="protein sequence ID" value="RCX26512.1"/>
    <property type="molecule type" value="Genomic_DNA"/>
</dbReference>
<evidence type="ECO:0000313" key="3">
    <source>
        <dbReference type="EMBL" id="RCX26512.1"/>
    </source>
</evidence>
<dbReference type="PROSITE" id="PS50263">
    <property type="entry name" value="CN_HYDROLASE"/>
    <property type="match status" value="1"/>
</dbReference>
<dbReference type="PROSITE" id="PS51318">
    <property type="entry name" value="TAT"/>
    <property type="match status" value="1"/>
</dbReference>
<evidence type="ECO:0000259" key="2">
    <source>
        <dbReference type="PROSITE" id="PS50263"/>
    </source>
</evidence>
<dbReference type="Gene3D" id="3.60.110.10">
    <property type="entry name" value="Carbon-nitrogen hydrolase"/>
    <property type="match status" value="1"/>
</dbReference>
<dbReference type="InterPro" id="IPR006311">
    <property type="entry name" value="TAT_signal"/>
</dbReference>
<dbReference type="CDD" id="cd07197">
    <property type="entry name" value="nitrilase"/>
    <property type="match status" value="1"/>
</dbReference>
<comment type="caution">
    <text evidence="3">The sequence shown here is derived from an EMBL/GenBank/DDBJ whole genome shotgun (WGS) entry which is preliminary data.</text>
</comment>
<accession>A0A369BXT0</accession>
<dbReference type="InterPro" id="IPR050345">
    <property type="entry name" value="Aliph_Amidase/BUP"/>
</dbReference>
<protein>
    <submittedName>
        <fullName evidence="3">Putative amidohydrolase</fullName>
    </submittedName>
</protein>